<name>A0ABP8C2M2_9ACTN</name>
<accession>A0ABP8C2M2</accession>
<dbReference type="PANTHER" id="PTHR18964">
    <property type="entry name" value="ROK (REPRESSOR, ORF, KINASE) FAMILY"/>
    <property type="match status" value="1"/>
</dbReference>
<dbReference type="Pfam" id="PF00480">
    <property type="entry name" value="ROK"/>
    <property type="match status" value="1"/>
</dbReference>
<dbReference type="Gene3D" id="1.10.10.10">
    <property type="entry name" value="Winged helix-like DNA-binding domain superfamily/Winged helix DNA-binding domain"/>
    <property type="match status" value="1"/>
</dbReference>
<dbReference type="PANTHER" id="PTHR18964:SF149">
    <property type="entry name" value="BIFUNCTIONAL UDP-N-ACETYLGLUCOSAMINE 2-EPIMERASE_N-ACETYLMANNOSAMINE KINASE"/>
    <property type="match status" value="1"/>
</dbReference>
<comment type="caution">
    <text evidence="3">The sequence shown here is derived from an EMBL/GenBank/DDBJ whole genome shotgun (WGS) entry which is preliminary data.</text>
</comment>
<dbReference type="SUPFAM" id="SSF53067">
    <property type="entry name" value="Actin-like ATPase domain"/>
    <property type="match status" value="1"/>
</dbReference>
<organism evidence="3 4">
    <name type="scientific">Actinomadura meridiana</name>
    <dbReference type="NCBI Taxonomy" id="559626"/>
    <lineage>
        <taxon>Bacteria</taxon>
        <taxon>Bacillati</taxon>
        <taxon>Actinomycetota</taxon>
        <taxon>Actinomycetes</taxon>
        <taxon>Streptosporangiales</taxon>
        <taxon>Thermomonosporaceae</taxon>
        <taxon>Actinomadura</taxon>
    </lineage>
</organism>
<dbReference type="InterPro" id="IPR000835">
    <property type="entry name" value="HTH_MarR-typ"/>
</dbReference>
<dbReference type="SUPFAM" id="SSF46785">
    <property type="entry name" value="Winged helix' DNA-binding domain"/>
    <property type="match status" value="1"/>
</dbReference>
<reference evidence="4" key="1">
    <citation type="journal article" date="2019" name="Int. J. Syst. Evol. Microbiol.">
        <title>The Global Catalogue of Microorganisms (GCM) 10K type strain sequencing project: providing services to taxonomists for standard genome sequencing and annotation.</title>
        <authorList>
            <consortium name="The Broad Institute Genomics Platform"/>
            <consortium name="The Broad Institute Genome Sequencing Center for Infectious Disease"/>
            <person name="Wu L."/>
            <person name="Ma J."/>
        </authorList>
    </citation>
    <scope>NUCLEOTIDE SEQUENCE [LARGE SCALE GENOMIC DNA]</scope>
    <source>
        <strain evidence="4">JCM 17440</strain>
    </source>
</reference>
<keyword evidence="4" id="KW-1185">Reference proteome</keyword>
<comment type="similarity">
    <text evidence="1">Belongs to the ROK (NagC/XylR) family.</text>
</comment>
<dbReference type="InterPro" id="IPR036390">
    <property type="entry name" value="WH_DNA-bd_sf"/>
</dbReference>
<dbReference type="EMBL" id="BAABAS010000006">
    <property type="protein sequence ID" value="GAA4232106.1"/>
    <property type="molecule type" value="Genomic_DNA"/>
</dbReference>
<evidence type="ECO:0000259" key="2">
    <source>
        <dbReference type="Pfam" id="PF12802"/>
    </source>
</evidence>
<proteinExistence type="inferred from homology"/>
<dbReference type="InterPro" id="IPR036388">
    <property type="entry name" value="WH-like_DNA-bd_sf"/>
</dbReference>
<dbReference type="RefSeq" id="WP_344896545.1">
    <property type="nucleotide sequence ID" value="NZ_BAABAS010000006.1"/>
</dbReference>
<dbReference type="InterPro" id="IPR000600">
    <property type="entry name" value="ROK"/>
</dbReference>
<protein>
    <submittedName>
        <fullName evidence="3">ROK family transcriptional regulator</fullName>
    </submittedName>
</protein>
<feature type="domain" description="HTH marR-type" evidence="2">
    <location>
        <begin position="16"/>
        <end position="64"/>
    </location>
</feature>
<dbReference type="InterPro" id="IPR043129">
    <property type="entry name" value="ATPase_NBD"/>
</dbReference>
<dbReference type="Gene3D" id="3.30.420.40">
    <property type="match status" value="2"/>
</dbReference>
<gene>
    <name evidence="3" type="ORF">GCM10022254_31140</name>
</gene>
<dbReference type="Pfam" id="PF12802">
    <property type="entry name" value="MarR_2"/>
    <property type="match status" value="1"/>
</dbReference>
<evidence type="ECO:0000313" key="3">
    <source>
        <dbReference type="EMBL" id="GAA4232106.1"/>
    </source>
</evidence>
<evidence type="ECO:0000313" key="4">
    <source>
        <dbReference type="Proteomes" id="UP001501710"/>
    </source>
</evidence>
<evidence type="ECO:0000256" key="1">
    <source>
        <dbReference type="ARBA" id="ARBA00006479"/>
    </source>
</evidence>
<sequence>MFDGGGRPALLRRINESTVLARLREAGPLRLADLSDRTELSRQTVAQVVASLVDDGLVEYVEAGRAGPRPPGRPARLVRLRPDAAHVVGIDIGPHRTLVVVADLTGRIVAEDRGDSSRIRTRDGMLAHVRDHVRDALAAGGVRPETVRAVGAGTPGIVEAEHGVVVEAATMPDWRSIDLADRLRAAFGCPVFVENDVNLAVLAERWHGPGRDAGILVAVQWGGRVGAGILVGDRLLRGAHGAAGEVGFLPADPSACEPGPTGRTTLGPFERRVGTAAIAELTGEHSVDDPAGATLSAARDGDPAALTVVDTIAERFVRGLAPLIIILDPDLVVIGGGVTRAGPPLLEAVERHLRGRTLVRPTLALSALGDRAVALGAARLALDDVERRLFTVR</sequence>
<dbReference type="Proteomes" id="UP001501710">
    <property type="component" value="Unassembled WGS sequence"/>
</dbReference>